<reference evidence="1" key="1">
    <citation type="submission" date="2020-07" db="EMBL/GenBank/DDBJ databases">
        <title>Dynamics of Stx phages in STEC O145:H28.</title>
        <authorList>
            <person name="Nakamura K."/>
            <person name="Ogura Y."/>
            <person name="Iyoda S."/>
            <person name="Hayashi T."/>
        </authorList>
    </citation>
    <scope>NUCLEOTIDE SEQUENCE [LARGE SCALE GENOMIC DNA]</scope>
    <source>
        <strain evidence="1">EH1910</strain>
    </source>
</reference>
<accession>A0A7R7D1M8</accession>
<protein>
    <submittedName>
        <fullName evidence="1">Uncharacterized protein</fullName>
    </submittedName>
</protein>
<dbReference type="EMBL" id="LC567834">
    <property type="protein sequence ID" value="BCI50008.1"/>
    <property type="molecule type" value="Genomic_DNA"/>
</dbReference>
<organism evidence="1">
    <name type="scientific">Escherichia coli O145:H28</name>
    <dbReference type="NCBI Taxonomy" id="1078034"/>
    <lineage>
        <taxon>Bacteria</taxon>
        <taxon>Pseudomonadati</taxon>
        <taxon>Pseudomonadota</taxon>
        <taxon>Gammaproteobacteria</taxon>
        <taxon>Enterobacterales</taxon>
        <taxon>Enterobacteriaceae</taxon>
        <taxon>Escherichia</taxon>
    </lineage>
</organism>
<name>A0A7R7D1M8_ECOLX</name>
<sequence>MIFTSQQNIRSAITVKNYGADTFVPLEMTVPKFRGEEHVRWDGRARFKGQVMAPACTLAMEAAWREIDMGTTPLRDLLPVQRINSCYGYTTVILQVQESRSTR</sequence>
<dbReference type="InterPro" id="IPR008966">
    <property type="entry name" value="Adhesion_dom_sf"/>
</dbReference>
<evidence type="ECO:0000313" key="1">
    <source>
        <dbReference type="EMBL" id="BCI50008.1"/>
    </source>
</evidence>
<proteinExistence type="predicted"/>
<dbReference type="SUPFAM" id="SSF49401">
    <property type="entry name" value="Bacterial adhesins"/>
    <property type="match status" value="1"/>
</dbReference>
<dbReference type="AlphaFoldDB" id="A0A7R7D1M8"/>